<protein>
    <submittedName>
        <fullName evidence="4">PFK domain-containing protein</fullName>
    </submittedName>
</protein>
<evidence type="ECO:0000313" key="4">
    <source>
        <dbReference type="WBParaSite" id="DME_0000299801-mRNA-1"/>
    </source>
</evidence>
<evidence type="ECO:0000313" key="3">
    <source>
        <dbReference type="Proteomes" id="UP000274756"/>
    </source>
</evidence>
<dbReference type="AlphaFoldDB" id="A0A0N4U7M8"/>
<dbReference type="EMBL" id="UYYG01001159">
    <property type="protein sequence ID" value="VDN57184.1"/>
    <property type="molecule type" value="Genomic_DNA"/>
</dbReference>
<evidence type="ECO:0000313" key="2">
    <source>
        <dbReference type="Proteomes" id="UP000038040"/>
    </source>
</evidence>
<proteinExistence type="predicted"/>
<reference evidence="1 3" key="2">
    <citation type="submission" date="2018-11" db="EMBL/GenBank/DDBJ databases">
        <authorList>
            <consortium name="Pathogen Informatics"/>
        </authorList>
    </citation>
    <scope>NUCLEOTIDE SEQUENCE [LARGE SCALE GENOMIC DNA]</scope>
</reference>
<keyword evidence="3" id="KW-1185">Reference proteome</keyword>
<dbReference type="WBParaSite" id="DME_0000299801-mRNA-1">
    <property type="protein sequence ID" value="DME_0000299801-mRNA-1"/>
    <property type="gene ID" value="DME_0000299801"/>
</dbReference>
<reference evidence="4" key="1">
    <citation type="submission" date="2017-02" db="UniProtKB">
        <authorList>
            <consortium name="WormBaseParasite"/>
        </authorList>
    </citation>
    <scope>IDENTIFICATION</scope>
</reference>
<dbReference type="OrthoDB" id="5821824at2759"/>
<sequence length="140" mass="15776">MRIAISTSALSIKSTPFKNEIHAALSLYLPNRNVSYTTSEDNDDVLLTLKHGEESQNSNKRNPYKIELINTQLKQSVLGTWFIMNKVCMDLQKGGMMIMCGDESRTHEGYLSIAENMEIPLVNWDLAPVLPNDGPVNKFM</sequence>
<gene>
    <name evidence="1" type="ORF">DME_LOCUS7157</name>
</gene>
<organism evidence="2 4">
    <name type="scientific">Dracunculus medinensis</name>
    <name type="common">Guinea worm</name>
    <dbReference type="NCBI Taxonomy" id="318479"/>
    <lineage>
        <taxon>Eukaryota</taxon>
        <taxon>Metazoa</taxon>
        <taxon>Ecdysozoa</taxon>
        <taxon>Nematoda</taxon>
        <taxon>Chromadorea</taxon>
        <taxon>Rhabditida</taxon>
        <taxon>Spirurina</taxon>
        <taxon>Dracunculoidea</taxon>
        <taxon>Dracunculidae</taxon>
        <taxon>Dracunculus</taxon>
    </lineage>
</organism>
<dbReference type="Proteomes" id="UP000038040">
    <property type="component" value="Unplaced"/>
</dbReference>
<accession>A0A0N4U7M8</accession>
<evidence type="ECO:0000313" key="1">
    <source>
        <dbReference type="EMBL" id="VDN57184.1"/>
    </source>
</evidence>
<name>A0A0N4U7M8_DRAME</name>
<dbReference type="Proteomes" id="UP000274756">
    <property type="component" value="Unassembled WGS sequence"/>
</dbReference>